<evidence type="ECO:0000313" key="2">
    <source>
        <dbReference type="Proteomes" id="UP001160130"/>
    </source>
</evidence>
<reference evidence="1 2" key="1">
    <citation type="submission" date="2023-04" db="EMBL/GenBank/DDBJ databases">
        <title>Forest soil microbial communities from Buena Vista Peninsula, Colon Province, Panama.</title>
        <authorList>
            <person name="Bouskill N."/>
        </authorList>
    </citation>
    <scope>NUCLEOTIDE SEQUENCE [LARGE SCALE GENOMIC DNA]</scope>
    <source>
        <strain evidence="1 2">AC80</strain>
    </source>
</reference>
<sequence length="38" mass="4363">KEALRCLKRHLARTVYRCLHTDQGTNQTHPKSDELTAA</sequence>
<feature type="non-terminal residue" evidence="1">
    <location>
        <position position="1"/>
    </location>
</feature>
<dbReference type="EMBL" id="JARXVE010000006">
    <property type="protein sequence ID" value="MDH6197414.1"/>
    <property type="molecule type" value="Genomic_DNA"/>
</dbReference>
<keyword evidence="2" id="KW-1185">Reference proteome</keyword>
<organism evidence="1 2">
    <name type="scientific">Mycolicibacterium frederiksbergense</name>
    <dbReference type="NCBI Taxonomy" id="117567"/>
    <lineage>
        <taxon>Bacteria</taxon>
        <taxon>Bacillati</taxon>
        <taxon>Actinomycetota</taxon>
        <taxon>Actinomycetes</taxon>
        <taxon>Mycobacteriales</taxon>
        <taxon>Mycobacteriaceae</taxon>
        <taxon>Mycolicibacterium</taxon>
    </lineage>
</organism>
<accession>A0ABT6L389</accession>
<protein>
    <recommendedName>
        <fullName evidence="3">IS110 family transposase</fullName>
    </recommendedName>
</protein>
<name>A0ABT6L389_9MYCO</name>
<dbReference type="Proteomes" id="UP001160130">
    <property type="component" value="Unassembled WGS sequence"/>
</dbReference>
<evidence type="ECO:0000313" key="1">
    <source>
        <dbReference type="EMBL" id="MDH6197414.1"/>
    </source>
</evidence>
<evidence type="ECO:0008006" key="3">
    <source>
        <dbReference type="Google" id="ProtNLM"/>
    </source>
</evidence>
<gene>
    <name evidence="1" type="ORF">M2272_004067</name>
</gene>
<comment type="caution">
    <text evidence="1">The sequence shown here is derived from an EMBL/GenBank/DDBJ whole genome shotgun (WGS) entry which is preliminary data.</text>
</comment>
<proteinExistence type="predicted"/>